<evidence type="ECO:0000256" key="4">
    <source>
        <dbReference type="SAM" id="MobiDB-lite"/>
    </source>
</evidence>
<name>Q8QN64_ESV1K</name>
<comment type="pathway">
    <text evidence="1">Protein modification; protein ubiquitination.</text>
</comment>
<feature type="domain" description="Carbohydrate-binding/sugar hydrolysis" evidence="5">
    <location>
        <begin position="32"/>
        <end position="210"/>
    </location>
</feature>
<dbReference type="InterPro" id="IPR006626">
    <property type="entry name" value="PbH1"/>
</dbReference>
<dbReference type="InterPro" id="IPR039448">
    <property type="entry name" value="Beta_helix"/>
</dbReference>
<dbReference type="PANTHER" id="PTHR22990">
    <property type="entry name" value="F-BOX ONLY PROTEIN"/>
    <property type="match status" value="1"/>
</dbReference>
<dbReference type="Pfam" id="PF13229">
    <property type="entry name" value="Beta_helix"/>
    <property type="match status" value="1"/>
</dbReference>
<dbReference type="NCBIfam" id="TIGR03804">
    <property type="entry name" value="para_beta_helix"/>
    <property type="match status" value="2"/>
</dbReference>
<reference evidence="6 7" key="4">
    <citation type="journal article" date="2000" name="Virology">
        <title>The brown algal virus EsV-1 particle contains a putative hybrid histidine kinase.</title>
        <authorList>
            <person name="Delaroque N."/>
            <person name="Wolf S."/>
            <person name="Muller D.G."/>
            <person name="Knippers R."/>
        </authorList>
    </citation>
    <scope>NUCLEOTIDE SEQUENCE [LARGE SCALE GENOMIC DNA]</scope>
    <source>
        <strain evidence="7">Isolate New Zealand/Kaikoura/1988</strain>
    </source>
</reference>
<dbReference type="SMART" id="SM00710">
    <property type="entry name" value="PbH1"/>
    <property type="match status" value="7"/>
</dbReference>
<dbReference type="InterPro" id="IPR012334">
    <property type="entry name" value="Pectin_lyas_fold"/>
</dbReference>
<evidence type="ECO:0000256" key="1">
    <source>
        <dbReference type="ARBA" id="ARBA00004906"/>
    </source>
</evidence>
<evidence type="ECO:0000313" key="6">
    <source>
        <dbReference type="EMBL" id="AAK14646.1"/>
    </source>
</evidence>
<dbReference type="InterPro" id="IPR022441">
    <property type="entry name" value="Para_beta_helix_rpt-2"/>
</dbReference>
<dbReference type="PIR" id="S49901">
    <property type="entry name" value="S49901"/>
</dbReference>
<evidence type="ECO:0000256" key="3">
    <source>
        <dbReference type="ARBA" id="ARBA00022786"/>
    </source>
</evidence>
<feature type="compositionally biased region" description="Polar residues" evidence="4">
    <location>
        <begin position="578"/>
        <end position="588"/>
    </location>
</feature>
<reference evidence="6 7" key="1">
    <citation type="journal article" date="1995" name="Virology">
        <title>Coat protein of the Ectocarpus siliculosus virus.</title>
        <authorList>
            <person name="Klein M."/>
            <person name="Lanka S.T."/>
            <person name="Knippers R."/>
            <person name="Muller D.G."/>
        </authorList>
    </citation>
    <scope>NUCLEOTIDE SEQUENCE [LARGE SCALE GENOMIC DNA]</scope>
    <source>
        <strain evidence="7">Isolate New Zealand/Kaikoura/1988</strain>
    </source>
</reference>
<keyword evidence="2" id="KW-0677">Repeat</keyword>
<evidence type="ECO:0000256" key="2">
    <source>
        <dbReference type="ARBA" id="ARBA00022737"/>
    </source>
</evidence>
<feature type="domain" description="Carbohydrate-binding/sugar hydrolysis" evidence="5">
    <location>
        <begin position="271"/>
        <end position="439"/>
    </location>
</feature>
<dbReference type="InterPro" id="IPR006633">
    <property type="entry name" value="Carb-bd_sugar_hydrolysis-dom"/>
</dbReference>
<reference evidence="6 7" key="3">
    <citation type="journal article" date="2000" name="Virology">
        <title>Characterization and immunolocalization of major structural proteins in the brown algal virus EsV-1.</title>
        <authorList>
            <person name="Delaroque N."/>
            <person name="Wolf S."/>
            <person name="Muller D.G."/>
            <person name="Knippers R."/>
        </authorList>
    </citation>
    <scope>NUCLEOTIDE SEQUENCE [LARGE SCALE GENOMIC DNA]</scope>
    <source>
        <strain evidence="7">Isolate New Zealand/Kaikoura/1988</strain>
    </source>
</reference>
<feature type="compositionally biased region" description="Acidic residues" evidence="4">
    <location>
        <begin position="596"/>
        <end position="605"/>
    </location>
</feature>
<gene>
    <name evidence="6" type="primary">ORF 226</name>
</gene>
<dbReference type="EMBL" id="AF204951">
    <property type="protein sequence ID" value="AAK14646.1"/>
    <property type="molecule type" value="Genomic_DNA"/>
</dbReference>
<dbReference type="KEGG" id="vg:920654"/>
<sequence>MVLRIPFRAWGKLSFACIVQNKILLEYKNMTHSLGTVFFLTCGFSAYSGVQSNTPIPKPVCDASKEISVRYSSTSQRIYLESVDGSRGGCASPTMVYEALGDASPLFPLETSGEWMLTETLHILDGITLNLYGTDVGGDVDYIKLRSDSEMTVSIRAHGGSLDLLNTKVTSWDSSKGDVDTDWSDGRSFLSAISEVVLDASETCVGSAKNDMGEARMDIENCEIAFLGYEEAESWGISWKLRGVCNDKSNLDMYEGVGVYGNLLGSDVHDLYYGHYGYRQSFALLSRNSVYNNEVYGFDPHDDSVNITISHNDVYSNFNHGVIWSKYCHNAVVTNNHVHDNGGVGIFAHFVSDNAYISHNTIENNGDSGIAFLESSGGLVYNNTVRENVHGIRFSVGSRQNVVAENTFEENTGYDLYQYAGNDQVVEVDDGNPTGNVIYANLFSGNVGGARLDDSTDTQLIFNSVEDWASFEMVDSTNTLVQGNIFPADMIYTSSGSCINSASDVFFGEVCTNAAIDPYDQSDYHTYHTTNDPDTVAVEATPDPQTHAPTASPSASAFTTRPTFQPSASTFTASPTTIIKSGTESSYRSRGANEKDGDDYYDEFETMSPTPIDARGIVVDDDRNAQDLTSGTSSSSSPRSRSNGAVGWFGFVAVVGVLLLQ</sequence>
<organism evidence="6 7">
    <name type="scientific">Ectocarpus siliculosus virus 1 (isolate New Zealand/Kaikoura/1988)</name>
    <name type="common">EsV-1</name>
    <dbReference type="NCBI Taxonomy" id="654926"/>
    <lineage>
        <taxon>Viruses</taxon>
        <taxon>Varidnaviria</taxon>
        <taxon>Bamfordvirae</taxon>
        <taxon>Nucleocytoviricota</taxon>
        <taxon>Megaviricetes</taxon>
        <taxon>Algavirales</taxon>
        <taxon>Phycodnaviridae</taxon>
        <taxon>Phaeovirus</taxon>
        <taxon>Phaeovirus unasiliculosus</taxon>
        <taxon>Ectocarpus siliculosus virus 1</taxon>
    </lineage>
</organism>
<protein>
    <submittedName>
        <fullName evidence="6">ESV-1-226</fullName>
    </submittedName>
</protein>
<proteinExistence type="predicted"/>
<reference evidence="6 7" key="2">
    <citation type="journal article" date="1998" name="Adv. Virus Res.">
        <title>Viruses in marine brown algae.</title>
        <authorList>
            <person name="Muller D.G."/>
            <person name="Kapp M."/>
            <person name="Knippers R."/>
        </authorList>
    </citation>
    <scope>NUCLEOTIDE SEQUENCE [LARGE SCALE GENOMIC DNA]</scope>
    <source>
        <strain evidence="7">Isolate New Zealand/Kaikoura/1988</strain>
    </source>
</reference>
<dbReference type="InterPro" id="IPR051550">
    <property type="entry name" value="SCF-Subunits/Alg-Epimerases"/>
</dbReference>
<evidence type="ECO:0000259" key="5">
    <source>
        <dbReference type="SMART" id="SM00722"/>
    </source>
</evidence>
<keyword evidence="3" id="KW-0833">Ubl conjugation pathway</keyword>
<dbReference type="SMART" id="SM00722">
    <property type="entry name" value="CASH"/>
    <property type="match status" value="2"/>
</dbReference>
<dbReference type="SUPFAM" id="SSF51126">
    <property type="entry name" value="Pectin lyase-like"/>
    <property type="match status" value="2"/>
</dbReference>
<organismHost>
    <name type="scientific">Ectocarpus siliculosus</name>
    <name type="common">Brown alga</name>
    <name type="synonym">Conferva siliculosa</name>
    <dbReference type="NCBI Taxonomy" id="2880"/>
</organismHost>
<dbReference type="InterPro" id="IPR011050">
    <property type="entry name" value="Pectin_lyase_fold/virulence"/>
</dbReference>
<evidence type="ECO:0000313" key="7">
    <source>
        <dbReference type="Proteomes" id="UP000000864"/>
    </source>
</evidence>
<dbReference type="PANTHER" id="PTHR22990:SF15">
    <property type="entry name" value="F-BOX ONLY PROTEIN 10"/>
    <property type="match status" value="1"/>
</dbReference>
<feature type="compositionally biased region" description="Low complexity" evidence="4">
    <location>
        <begin position="548"/>
        <end position="577"/>
    </location>
</feature>
<feature type="region of interest" description="Disordered" evidence="4">
    <location>
        <begin position="525"/>
        <end position="616"/>
    </location>
</feature>
<keyword evidence="7" id="KW-1185">Reference proteome</keyword>
<dbReference type="Gene3D" id="2.160.20.10">
    <property type="entry name" value="Single-stranded right-handed beta-helix, Pectin lyase-like"/>
    <property type="match status" value="1"/>
</dbReference>
<dbReference type="Proteomes" id="UP000000864">
    <property type="component" value="Segment"/>
</dbReference>
<accession>Q8QN64</accession>